<keyword evidence="2" id="KW-0812">Transmembrane</keyword>
<dbReference type="AlphaFoldDB" id="A0A1C5K8M4"/>
<protein>
    <submittedName>
        <fullName evidence="3">Uncharacterized protein</fullName>
    </submittedName>
</protein>
<feature type="transmembrane region" description="Helical" evidence="2">
    <location>
        <begin position="64"/>
        <end position="83"/>
    </location>
</feature>
<evidence type="ECO:0000313" key="3">
    <source>
        <dbReference type="EMBL" id="SCG79064.1"/>
    </source>
</evidence>
<organism evidence="3 4">
    <name type="scientific">Micromonospora echinaurantiaca</name>
    <dbReference type="NCBI Taxonomy" id="47857"/>
    <lineage>
        <taxon>Bacteria</taxon>
        <taxon>Bacillati</taxon>
        <taxon>Actinomycetota</taxon>
        <taxon>Actinomycetes</taxon>
        <taxon>Micromonosporales</taxon>
        <taxon>Micromonosporaceae</taxon>
        <taxon>Micromonospora</taxon>
    </lineage>
</organism>
<feature type="region of interest" description="Disordered" evidence="1">
    <location>
        <begin position="1"/>
        <end position="22"/>
    </location>
</feature>
<dbReference type="Proteomes" id="UP000198217">
    <property type="component" value="Chromosome I"/>
</dbReference>
<evidence type="ECO:0000256" key="2">
    <source>
        <dbReference type="SAM" id="Phobius"/>
    </source>
</evidence>
<gene>
    <name evidence="3" type="ORF">GA0070609_5772</name>
</gene>
<name>A0A1C5K8M4_9ACTN</name>
<dbReference type="EMBL" id="LT607750">
    <property type="protein sequence ID" value="SCG79064.1"/>
    <property type="molecule type" value="Genomic_DNA"/>
</dbReference>
<evidence type="ECO:0000313" key="4">
    <source>
        <dbReference type="Proteomes" id="UP000198217"/>
    </source>
</evidence>
<reference evidence="3 4" key="1">
    <citation type="submission" date="2016-06" db="EMBL/GenBank/DDBJ databases">
        <authorList>
            <person name="Kjaerup R.B."/>
            <person name="Dalgaard T.S."/>
            <person name="Juul-Madsen H.R."/>
        </authorList>
    </citation>
    <scope>NUCLEOTIDE SEQUENCE [LARGE SCALE GENOMIC DNA]</scope>
    <source>
        <strain evidence="3 4">DSM 43904</strain>
    </source>
</reference>
<feature type="compositionally biased region" description="Polar residues" evidence="1">
    <location>
        <begin position="12"/>
        <end position="21"/>
    </location>
</feature>
<evidence type="ECO:0000256" key="1">
    <source>
        <dbReference type="SAM" id="MobiDB-lite"/>
    </source>
</evidence>
<sequence length="253" mass="27503">MDPTREPRSTAAEPTSPSGTLSDDAVVAHLRARAPGLQTSRFDARTVTSRARGALRRRRLRNSMMALAGAAAAYLMLALAGPLPVPGAGTVSVPGSSAIQALAGRFLPVGPPGPSQRQADVDSLETEVLPVVEDLKVSLYLLESGPCRILEYPRGNYRDGDPECADLVPFDAAARADFDEVTDAVERSGVAVERIFRVGDAVGFQLPDNSWQYNWEYVHLPGVDSPPPLTGRPIEERWTHIHGDWWLHRVFDD</sequence>
<keyword evidence="2" id="KW-0472">Membrane</keyword>
<accession>A0A1C5K8M4</accession>
<proteinExistence type="predicted"/>
<dbReference type="RefSeq" id="WP_088996635.1">
    <property type="nucleotide sequence ID" value="NZ_LT607750.1"/>
</dbReference>
<keyword evidence="4" id="KW-1185">Reference proteome</keyword>
<keyword evidence="2" id="KW-1133">Transmembrane helix</keyword>